<feature type="transmembrane region" description="Helical" evidence="6">
    <location>
        <begin position="415"/>
        <end position="435"/>
    </location>
</feature>
<dbReference type="OrthoDB" id="9761531at2"/>
<keyword evidence="5 6" id="KW-0472">Membrane</keyword>
<sequence>MAAIKNLVLLIKFKDTLNINYASIALFIGLLPLLYLNNIPNITTHVFVILFSIALLLLSIVNIYVKFFIFMAMSLLWGSWHASELLNYINKFSRGIYNTHVTVITVPIEYKEHQKIKVRIDSLDGVDIFPALYAYWYPAKKSDIKICAGQRWQFQSKLYPVHSLLNEGGFDSQRHYIAQRILGRLKNSNENLIDSSCSWRQKIIDYYLTHINQQVNRGVIYALMFGERGLLEPQQSQWLQKTGVSHLIAISGLHIGIAYFVGFYFARLIQFFFAYKYIYLGFAISIGLLIAIIYSWLSGLSIPAIRAIFALSLAIYLRKQPFYCFPWQWAILSMGLILLFDPLAILSDSFWLSSIAVLAILYWGSTIQLNRSIYIDWRLKWIKLLHLQFGLLLLLIPIQLIIFNGFNPAGLLANLWLVPLISCLIIPLLLLIFLLPFDYLQSLLFEFIDMVLSMSLSPLPFLAQFWLKGEFISPWLVAISGLLPIIYIFGWYRSYYNLIACFLCLAIGIYPQPEAKGWRLTMLDVGHGLAIIIQQGRQALIYDTGKSWQGGDVALSHIIPFLNSHRLEPIGIILSHDHLDHTGGVVSLRHHYPGISLRSNFGNREHLPCHRGTKWRWKDLIFTVVWPVNGKKLSHNNDSCVIQVTDGYNKILLTGDIEKRGERELVALDKMALTSNIIQVPHHGSNTSSTELFLRNVMPNLALVSAARYSQWQIPSPKVRDRYQKANIDWLNTSQQGQITLWFNREKIVKSSYRVEIQPRWFHQWFGEIAIPE</sequence>
<reference evidence="8 9" key="1">
    <citation type="submission" date="2015-07" db="EMBL/GenBank/DDBJ databases">
        <title>ATOL: Assembling a taxonomically balanced genome-scale reconstruction of the evolutionary history of the Enterobacteriaceae.</title>
        <authorList>
            <person name="Plunkett G.III."/>
            <person name="Neeno-Eckwall E.C."/>
            <person name="Glasner J.D."/>
            <person name="Perna N.T."/>
        </authorList>
    </citation>
    <scope>NUCLEOTIDE SEQUENCE [LARGE SCALE GENOMIC DNA]</scope>
    <source>
        <strain evidence="8 9">ATCC 35017</strain>
    </source>
</reference>
<feature type="transmembrane region" description="Helical" evidence="6">
    <location>
        <begin position="48"/>
        <end position="77"/>
    </location>
</feature>
<feature type="transmembrane region" description="Helical" evidence="6">
    <location>
        <begin position="244"/>
        <end position="265"/>
    </location>
</feature>
<evidence type="ECO:0000256" key="4">
    <source>
        <dbReference type="ARBA" id="ARBA00022989"/>
    </source>
</evidence>
<dbReference type="EMBL" id="LGAA01000026">
    <property type="protein sequence ID" value="KPD01912.1"/>
    <property type="molecule type" value="Genomic_DNA"/>
</dbReference>
<comment type="subcellular location">
    <subcellularLocation>
        <location evidence="1">Cell membrane</location>
        <topology evidence="1">Multi-pass membrane protein</topology>
    </subcellularLocation>
</comment>
<evidence type="ECO:0000256" key="1">
    <source>
        <dbReference type="ARBA" id="ARBA00004651"/>
    </source>
</evidence>
<dbReference type="NCBIfam" id="TIGR00361">
    <property type="entry name" value="ComEC_Rec2"/>
    <property type="match status" value="1"/>
</dbReference>
<dbReference type="GO" id="GO:0016787">
    <property type="term" value="F:hydrolase activity"/>
    <property type="evidence" value="ECO:0007669"/>
    <property type="project" value="UniProtKB-KW"/>
</dbReference>
<dbReference type="Pfam" id="PF13567">
    <property type="entry name" value="DUF4131"/>
    <property type="match status" value="1"/>
</dbReference>
<feature type="transmembrane region" description="Helical" evidence="6">
    <location>
        <begin position="447"/>
        <end position="466"/>
    </location>
</feature>
<evidence type="ECO:0000313" key="8">
    <source>
        <dbReference type="EMBL" id="KPD01912.1"/>
    </source>
</evidence>
<name>A0A0N0I970_9GAMM</name>
<feature type="transmembrane region" description="Helical" evidence="6">
    <location>
        <begin position="329"/>
        <end position="345"/>
    </location>
</feature>
<evidence type="ECO:0000256" key="2">
    <source>
        <dbReference type="ARBA" id="ARBA00022475"/>
    </source>
</evidence>
<dbReference type="InterPro" id="IPR004477">
    <property type="entry name" value="ComEC_N"/>
</dbReference>
<dbReference type="InterPro" id="IPR001279">
    <property type="entry name" value="Metallo-B-lactamas"/>
</dbReference>
<feature type="transmembrane region" description="Helical" evidence="6">
    <location>
        <begin position="277"/>
        <end position="294"/>
    </location>
</feature>
<feature type="transmembrane region" description="Helical" evidence="6">
    <location>
        <begin position="19"/>
        <end position="36"/>
    </location>
</feature>
<dbReference type="InterPro" id="IPR004797">
    <property type="entry name" value="Competence_ComEC/Rec2"/>
</dbReference>
<dbReference type="InterPro" id="IPR025405">
    <property type="entry name" value="DUF4131"/>
</dbReference>
<dbReference type="Proteomes" id="UP000053226">
    <property type="component" value="Unassembled WGS sequence"/>
</dbReference>
<evidence type="ECO:0000256" key="3">
    <source>
        <dbReference type="ARBA" id="ARBA00022692"/>
    </source>
</evidence>
<feature type="transmembrane region" description="Helical" evidence="6">
    <location>
        <begin position="472"/>
        <end position="490"/>
    </location>
</feature>
<dbReference type="SMART" id="SM00849">
    <property type="entry name" value="Lactamase_B"/>
    <property type="match status" value="1"/>
</dbReference>
<dbReference type="AlphaFoldDB" id="A0A0N0I970"/>
<keyword evidence="3 6" id="KW-0812">Transmembrane</keyword>
<dbReference type="SUPFAM" id="SSF56281">
    <property type="entry name" value="Metallo-hydrolase/oxidoreductase"/>
    <property type="match status" value="1"/>
</dbReference>
<dbReference type="InterPro" id="IPR036866">
    <property type="entry name" value="RibonucZ/Hydroxyglut_hydro"/>
</dbReference>
<dbReference type="InterPro" id="IPR035681">
    <property type="entry name" value="ComA-like_MBL"/>
</dbReference>
<dbReference type="InterPro" id="IPR052159">
    <property type="entry name" value="Competence_DNA_uptake"/>
</dbReference>
<feature type="transmembrane region" description="Helical" evidence="6">
    <location>
        <begin position="351"/>
        <end position="369"/>
    </location>
</feature>
<feature type="domain" description="Metallo-beta-lactamase" evidence="7">
    <location>
        <begin position="527"/>
        <end position="708"/>
    </location>
</feature>
<proteinExistence type="predicted"/>
<dbReference type="EC" id="3.-.-.-" evidence="8"/>
<keyword evidence="9" id="KW-1185">Reference proteome</keyword>
<evidence type="ECO:0000256" key="6">
    <source>
        <dbReference type="SAM" id="Phobius"/>
    </source>
</evidence>
<comment type="caution">
    <text evidence="8">The sequence shown here is derived from an EMBL/GenBank/DDBJ whole genome shotgun (WGS) entry which is preliminary data.</text>
</comment>
<feature type="transmembrane region" description="Helical" evidence="6">
    <location>
        <begin position="381"/>
        <end position="403"/>
    </location>
</feature>
<accession>A0A0N0I970</accession>
<keyword evidence="4 6" id="KW-1133">Transmembrane helix</keyword>
<gene>
    <name evidence="8" type="ORF">M992_2455</name>
</gene>
<dbReference type="Pfam" id="PF00753">
    <property type="entry name" value="Lactamase_B"/>
    <property type="match status" value="1"/>
</dbReference>
<dbReference type="Pfam" id="PF03772">
    <property type="entry name" value="Competence"/>
    <property type="match status" value="1"/>
</dbReference>
<dbReference type="PANTHER" id="PTHR30619">
    <property type="entry name" value="DNA INTERNALIZATION/COMPETENCE PROTEIN COMEC/REC2"/>
    <property type="match status" value="1"/>
</dbReference>
<organism evidence="8 9">
    <name type="scientific">Moellerella wisconsensis ATCC 35017</name>
    <dbReference type="NCBI Taxonomy" id="1354267"/>
    <lineage>
        <taxon>Bacteria</taxon>
        <taxon>Pseudomonadati</taxon>
        <taxon>Pseudomonadota</taxon>
        <taxon>Gammaproteobacteria</taxon>
        <taxon>Enterobacterales</taxon>
        <taxon>Morganellaceae</taxon>
        <taxon>Moellerella</taxon>
    </lineage>
</organism>
<evidence type="ECO:0000313" key="9">
    <source>
        <dbReference type="Proteomes" id="UP000053226"/>
    </source>
</evidence>
<evidence type="ECO:0000259" key="7">
    <source>
        <dbReference type="SMART" id="SM00849"/>
    </source>
</evidence>
<protein>
    <submittedName>
        <fullName evidence="8">Metallo-beta-lactamase superfamily hydrolase</fullName>
        <ecNumber evidence="8">3.-.-.-</ecNumber>
    </submittedName>
</protein>
<dbReference type="GO" id="GO:0030420">
    <property type="term" value="P:establishment of competence for transformation"/>
    <property type="evidence" value="ECO:0007669"/>
    <property type="project" value="InterPro"/>
</dbReference>
<dbReference type="NCBIfam" id="TIGR00360">
    <property type="entry name" value="ComEC_N-term"/>
    <property type="match status" value="1"/>
</dbReference>
<dbReference type="GO" id="GO:0005886">
    <property type="term" value="C:plasma membrane"/>
    <property type="evidence" value="ECO:0007669"/>
    <property type="project" value="UniProtKB-SubCell"/>
</dbReference>
<evidence type="ECO:0000256" key="5">
    <source>
        <dbReference type="ARBA" id="ARBA00023136"/>
    </source>
</evidence>
<keyword evidence="2" id="KW-1003">Cell membrane</keyword>
<feature type="transmembrane region" description="Helical" evidence="6">
    <location>
        <begin position="495"/>
        <end position="513"/>
    </location>
</feature>
<dbReference type="Gene3D" id="3.60.15.10">
    <property type="entry name" value="Ribonuclease Z/Hydroxyacylglutathione hydrolase-like"/>
    <property type="match status" value="1"/>
</dbReference>
<dbReference type="CDD" id="cd07731">
    <property type="entry name" value="ComA-like_MBL-fold"/>
    <property type="match status" value="1"/>
</dbReference>
<keyword evidence="8" id="KW-0378">Hydrolase</keyword>
<dbReference type="PANTHER" id="PTHR30619:SF1">
    <property type="entry name" value="RECOMBINATION PROTEIN 2"/>
    <property type="match status" value="1"/>
</dbReference>